<protein>
    <recommendedName>
        <fullName evidence="8">ChbG/HpnK family deacetylase</fullName>
    </recommendedName>
</protein>
<evidence type="ECO:0000313" key="7">
    <source>
        <dbReference type="Proteomes" id="UP000235828"/>
    </source>
</evidence>
<dbReference type="RefSeq" id="WP_102522311.1">
    <property type="nucleotide sequence ID" value="NZ_LT960611.1"/>
</dbReference>
<evidence type="ECO:0000256" key="4">
    <source>
        <dbReference type="ARBA" id="ARBA00022842"/>
    </source>
</evidence>
<keyword evidence="2" id="KW-0479">Metal-binding</keyword>
<keyword evidence="3" id="KW-0378">Hydrolase</keyword>
<dbReference type="GO" id="GO:0019213">
    <property type="term" value="F:deacetylase activity"/>
    <property type="evidence" value="ECO:0007669"/>
    <property type="project" value="TreeGrafter"/>
</dbReference>
<evidence type="ECO:0000313" key="6">
    <source>
        <dbReference type="EMBL" id="SON49687.1"/>
    </source>
</evidence>
<name>A0A2N8ZCQ5_9VIBR</name>
<keyword evidence="7" id="KW-1185">Reference proteome</keyword>
<organism evidence="6 7">
    <name type="scientific">Vibrio tapetis subsp. tapetis</name>
    <dbReference type="NCBI Taxonomy" id="1671868"/>
    <lineage>
        <taxon>Bacteria</taxon>
        <taxon>Pseudomonadati</taxon>
        <taxon>Pseudomonadota</taxon>
        <taxon>Gammaproteobacteria</taxon>
        <taxon>Vibrionales</taxon>
        <taxon>Vibrionaceae</taxon>
        <taxon>Vibrio</taxon>
    </lineage>
</organism>
<dbReference type="InterPro" id="IPR011330">
    <property type="entry name" value="Glyco_hydro/deAcase_b/a-brl"/>
</dbReference>
<evidence type="ECO:0000256" key="2">
    <source>
        <dbReference type="ARBA" id="ARBA00022723"/>
    </source>
</evidence>
<dbReference type="KEGG" id="vta:A1708"/>
<dbReference type="AlphaFoldDB" id="A0A2N8ZCQ5"/>
<dbReference type="CDD" id="cd10807">
    <property type="entry name" value="YdjC_like_3"/>
    <property type="match status" value="1"/>
</dbReference>
<dbReference type="GO" id="GO:0046872">
    <property type="term" value="F:metal ion binding"/>
    <property type="evidence" value="ECO:0007669"/>
    <property type="project" value="UniProtKB-KW"/>
</dbReference>
<dbReference type="OrthoDB" id="5295855at2"/>
<proteinExistence type="predicted"/>
<dbReference type="Gene3D" id="3.20.20.370">
    <property type="entry name" value="Glycoside hydrolase/deacetylase"/>
    <property type="match status" value="1"/>
</dbReference>
<evidence type="ECO:0000256" key="1">
    <source>
        <dbReference type="ARBA" id="ARBA00001946"/>
    </source>
</evidence>
<accession>A0A2N8ZCQ5</accession>
<dbReference type="PANTHER" id="PTHR31609">
    <property type="entry name" value="YDJC DEACETYLASE FAMILY MEMBER"/>
    <property type="match status" value="1"/>
</dbReference>
<dbReference type="EMBL" id="LT960611">
    <property type="protein sequence ID" value="SON49687.1"/>
    <property type="molecule type" value="Genomic_DNA"/>
</dbReference>
<dbReference type="SUPFAM" id="SSF88713">
    <property type="entry name" value="Glycoside hydrolase/deacetylase"/>
    <property type="match status" value="1"/>
</dbReference>
<dbReference type="PANTHER" id="PTHR31609:SF1">
    <property type="entry name" value="CARBOHYDRATE DEACETYLASE"/>
    <property type="match status" value="1"/>
</dbReference>
<comment type="cofactor">
    <cofactor evidence="1">
        <name>Mg(2+)</name>
        <dbReference type="ChEBI" id="CHEBI:18420"/>
    </cofactor>
</comment>
<dbReference type="Proteomes" id="UP000235828">
    <property type="component" value="Chromosome A"/>
</dbReference>
<dbReference type="GO" id="GO:0016787">
    <property type="term" value="F:hydrolase activity"/>
    <property type="evidence" value="ECO:0007669"/>
    <property type="project" value="UniProtKB-KW"/>
</dbReference>
<keyword evidence="5" id="KW-0119">Carbohydrate metabolism</keyword>
<reference evidence="6 7" key="1">
    <citation type="submission" date="2017-10" db="EMBL/GenBank/DDBJ databases">
        <authorList>
            <person name="Banno H."/>
            <person name="Chua N.-H."/>
        </authorList>
    </citation>
    <scope>NUCLEOTIDE SEQUENCE [LARGE SCALE GENOMIC DNA]</scope>
    <source>
        <strain evidence="6">Vibrio tapetis CECT4600</strain>
    </source>
</reference>
<evidence type="ECO:0000256" key="5">
    <source>
        <dbReference type="ARBA" id="ARBA00023277"/>
    </source>
</evidence>
<dbReference type="Pfam" id="PF04794">
    <property type="entry name" value="YdjC"/>
    <property type="match status" value="1"/>
</dbReference>
<evidence type="ECO:0008006" key="8">
    <source>
        <dbReference type="Google" id="ProtNLM"/>
    </source>
</evidence>
<dbReference type="InterPro" id="IPR006879">
    <property type="entry name" value="YdjC-like"/>
</dbReference>
<sequence>MKNLIICADDYAMSAEVDMAIINLLEKKRISATSCMTLMPDWLKSAEHLKPYQADAALGLHFDLGHIGSLGTLMANAVTRRSDKQALLRTLQTQLDNYEDALDQAPDYLDGHQHVHAFPQVRDVVLDELSKRYSGGKLWIRDPAVPLTGHDSAIKAVVIQALNLNFKRQIQATKFKHNNGFAGLYSISEQADFATMMEGWLQSLPHQGLIMCHPATSGASVEHALARSQEYDYLMSDRYRDFLLKQDIHLTHFK</sequence>
<keyword evidence="4" id="KW-0460">Magnesium</keyword>
<gene>
    <name evidence="6" type="ORF">VTAP4600_A1708</name>
</gene>
<evidence type="ECO:0000256" key="3">
    <source>
        <dbReference type="ARBA" id="ARBA00022801"/>
    </source>
</evidence>
<dbReference type="GO" id="GO:0005975">
    <property type="term" value="P:carbohydrate metabolic process"/>
    <property type="evidence" value="ECO:0007669"/>
    <property type="project" value="InterPro"/>
</dbReference>